<accession>A0A6V7GXX6</accession>
<keyword evidence="2" id="KW-1185">Reference proteome</keyword>
<name>A0A6V7GXX6_9HYME</name>
<gene>
    <name evidence="1" type="ORF">MHI_LOCUS171946</name>
</gene>
<sequence>MLAFASGTVVLNRPIQLSAGCVDDSFPASYRVRETEISRRAMGEVCSILETVDGWINRLKPSAFNKSTKVQKIPEETKIITIETNDTTTPEHETWRQDFLVDSPVLRRLLLDVPTENNIFEIICTINRLVFFYVIVKWFNYEVWILAGAEPFVLNR</sequence>
<proteinExistence type="predicted"/>
<dbReference type="OrthoDB" id="7698951at2759"/>
<evidence type="ECO:0000313" key="1">
    <source>
        <dbReference type="EMBL" id="CAD1469998.1"/>
    </source>
</evidence>
<comment type="caution">
    <text evidence="1">The sequence shown here is derived from an EMBL/GenBank/DDBJ whole genome shotgun (WGS) entry which is preliminary data.</text>
</comment>
<evidence type="ECO:0000313" key="2">
    <source>
        <dbReference type="Proteomes" id="UP000752696"/>
    </source>
</evidence>
<dbReference type="AlphaFoldDB" id="A0A6V7GXX6"/>
<dbReference type="Proteomes" id="UP000752696">
    <property type="component" value="Unassembled WGS sequence"/>
</dbReference>
<organism evidence="1 2">
    <name type="scientific">Heterotrigona itama</name>
    <dbReference type="NCBI Taxonomy" id="395501"/>
    <lineage>
        <taxon>Eukaryota</taxon>
        <taxon>Metazoa</taxon>
        <taxon>Ecdysozoa</taxon>
        <taxon>Arthropoda</taxon>
        <taxon>Hexapoda</taxon>
        <taxon>Insecta</taxon>
        <taxon>Pterygota</taxon>
        <taxon>Neoptera</taxon>
        <taxon>Endopterygota</taxon>
        <taxon>Hymenoptera</taxon>
        <taxon>Apocrita</taxon>
        <taxon>Aculeata</taxon>
        <taxon>Apoidea</taxon>
        <taxon>Anthophila</taxon>
        <taxon>Apidae</taxon>
        <taxon>Heterotrigona</taxon>
    </lineage>
</organism>
<protein>
    <submittedName>
        <fullName evidence="1">Uncharacterized protein</fullName>
    </submittedName>
</protein>
<feature type="non-terminal residue" evidence="1">
    <location>
        <position position="156"/>
    </location>
</feature>
<reference evidence="1" key="1">
    <citation type="submission" date="2020-07" db="EMBL/GenBank/DDBJ databases">
        <authorList>
            <person name="Nazaruddin N."/>
        </authorList>
    </citation>
    <scope>NUCLEOTIDE SEQUENCE</scope>
</reference>
<dbReference type="EMBL" id="CAJDYZ010003301">
    <property type="protein sequence ID" value="CAD1469998.1"/>
    <property type="molecule type" value="Genomic_DNA"/>
</dbReference>